<evidence type="ECO:0000313" key="2">
    <source>
        <dbReference type="Proteomes" id="UP000176998"/>
    </source>
</evidence>
<dbReference type="GeneID" id="34553870"/>
<dbReference type="AlphaFoldDB" id="A0A1G4BQX8"/>
<proteinExistence type="predicted"/>
<dbReference type="OrthoDB" id="5149687at2759"/>
<reference evidence="1 2" key="1">
    <citation type="submission" date="2016-09" db="EMBL/GenBank/DDBJ databases">
        <authorList>
            <person name="Capua I."/>
            <person name="De Benedictis P."/>
            <person name="Joannis T."/>
            <person name="Lombin L.H."/>
            <person name="Cattoli G."/>
        </authorList>
    </citation>
    <scope>NUCLEOTIDE SEQUENCE [LARGE SCALE GENOMIC DNA]</scope>
    <source>
        <strain evidence="1 2">IMI 309357</strain>
    </source>
</reference>
<dbReference type="Proteomes" id="UP000176998">
    <property type="component" value="Unassembled WGS sequence"/>
</dbReference>
<protein>
    <submittedName>
        <fullName evidence="1">Uncharacterized protein</fullName>
    </submittedName>
</protein>
<gene>
    <name evidence="1" type="ORF">CORC01_00703</name>
</gene>
<sequence>MCRTISFKLPCEHIQTEVEYCFKASASSGKDTSKRKICSDVAQQNIPYPPPPGYDQRAVPKCPLADCPYESRNRCWNCCWCGKGWNEGGRCSCVMIVNGNEYRCEHICCFTCTAATDG</sequence>
<keyword evidence="2" id="KW-1185">Reference proteome</keyword>
<dbReference type="EMBL" id="MJBS01000004">
    <property type="protein sequence ID" value="OHF03841.1"/>
    <property type="molecule type" value="Genomic_DNA"/>
</dbReference>
<evidence type="ECO:0000313" key="1">
    <source>
        <dbReference type="EMBL" id="OHF03841.1"/>
    </source>
</evidence>
<accession>A0A1G4BQX8</accession>
<comment type="caution">
    <text evidence="1">The sequence shown here is derived from an EMBL/GenBank/DDBJ whole genome shotgun (WGS) entry which is preliminary data.</text>
</comment>
<dbReference type="RefSeq" id="XP_022480977.1">
    <property type="nucleotide sequence ID" value="XM_022612360.1"/>
</dbReference>
<name>A0A1G4BQX8_9PEZI</name>
<organism evidence="1 2">
    <name type="scientific">Colletotrichum orchidophilum</name>
    <dbReference type="NCBI Taxonomy" id="1209926"/>
    <lineage>
        <taxon>Eukaryota</taxon>
        <taxon>Fungi</taxon>
        <taxon>Dikarya</taxon>
        <taxon>Ascomycota</taxon>
        <taxon>Pezizomycotina</taxon>
        <taxon>Sordariomycetes</taxon>
        <taxon>Hypocreomycetidae</taxon>
        <taxon>Glomerellales</taxon>
        <taxon>Glomerellaceae</taxon>
        <taxon>Colletotrichum</taxon>
    </lineage>
</organism>